<reference evidence="4 5" key="1">
    <citation type="submission" date="2013-02" db="EMBL/GenBank/DDBJ databases">
        <title>The Genome Annotation of Plasmodium falciparum Vietnam Oak-Knoll (FVO).</title>
        <authorList>
            <consortium name="The Broad Institute Genome Sequencing Platform"/>
            <consortium name="The Broad Institute Genome Sequencing Center for Infectious Disease"/>
            <person name="Neafsey D."/>
            <person name="Hoffman S."/>
            <person name="Volkman S."/>
            <person name="Rosenthal P."/>
            <person name="Walker B."/>
            <person name="Young S.K."/>
            <person name="Zeng Q."/>
            <person name="Gargeya S."/>
            <person name="Fitzgerald M."/>
            <person name="Haas B."/>
            <person name="Abouelleil A."/>
            <person name="Allen A.W."/>
            <person name="Alvarado L."/>
            <person name="Arachchi H.M."/>
            <person name="Berlin A.M."/>
            <person name="Chapman S.B."/>
            <person name="Gainer-Dewar J."/>
            <person name="Goldberg J."/>
            <person name="Griggs A."/>
            <person name="Gujja S."/>
            <person name="Hansen M."/>
            <person name="Howarth C."/>
            <person name="Imamovic A."/>
            <person name="Ireland A."/>
            <person name="Larimer J."/>
            <person name="McCowan C."/>
            <person name="Murphy C."/>
            <person name="Pearson M."/>
            <person name="Poon T.W."/>
            <person name="Priest M."/>
            <person name="Roberts A."/>
            <person name="Saif S."/>
            <person name="Shea T."/>
            <person name="Sisk P."/>
            <person name="Sykes S."/>
            <person name="Wortman J."/>
            <person name="Nusbaum C."/>
            <person name="Birren B."/>
        </authorList>
    </citation>
    <scope>NUCLEOTIDE SEQUENCE [LARGE SCALE GENOMIC DNA]</scope>
    <source>
        <strain evidence="5">Vietnam Oak-Knoll (FVO)</strain>
    </source>
</reference>
<feature type="coiled-coil region" evidence="1">
    <location>
        <begin position="265"/>
        <end position="292"/>
    </location>
</feature>
<dbReference type="GO" id="GO:0017119">
    <property type="term" value="C:Golgi transport complex"/>
    <property type="evidence" value="ECO:0007669"/>
    <property type="project" value="TreeGrafter"/>
</dbReference>
<dbReference type="Proteomes" id="UP000030690">
    <property type="component" value="Unassembled WGS sequence"/>
</dbReference>
<evidence type="ECO:0000313" key="5">
    <source>
        <dbReference type="Proteomes" id="UP000030690"/>
    </source>
</evidence>
<dbReference type="PANTHER" id="PTHR12961:SF0">
    <property type="entry name" value="CONSERVED OLIGOMERIC GOLGI COMPLEX SUBUNIT 2"/>
    <property type="match status" value="1"/>
</dbReference>
<sequence>MEKEEEKMNDGLRFRKKGELLKSENILNVMNNPMTYVIESIKYKSVFDIKNDLILMKNVIHNDIIKILNKNSKEFMSLPANLNYIENMIPILDKEIKISKRFVKKLLNEINNINKRINDILLDKINIFYIKNILQTNIDIYELINKIEKELRKYEKSECYNILIDIQKKIYSYNYEMNNILSSTNSCSLFIEDDIYKNNIYFLYDLAKRLINICTSIWNIKAMIYNNYKRIKTISHKLQDFYNLLNKYGLEAKCEQQTILVTVNKFSFENLNEKLKNVIDQVEKKINDLSYIFLKLLKNGFIQNINEHNILNQSLNYILNSCYLINFFNVFIIHFQEVYINYIEYEPFETYEDLIVYIKENILEDKNVQEIIKRINEIDEGVLFCTQGILERILEIIKNKFGDIFMLRYSDVFMERYIKTTYLFNDIKRLVGKSKYELFILDEKMKKYLKNFEREGYVQYVLNLLENKMNDNYKNIILFDKKYIFENNFYWLKETINLIKIFKILFTSKYYIPECLTNYLSFIFKHFKNYITNIESFLLFLEENEEIKILKVEKKKINKFYWSPTLGYNSIGFFISDFLSLRKIFKTSKKIYSCINKDGQYVLPNNIGDITIWMFDKILNNFINDTTLKEENVHIENNEKKNLYVNGKDHIQVHNYSSSYIHDDIITSSSEEDNNNMNNMQSNKMNSSNLQNDKNVGFDSSNLNNKKINEQDRNYTDYSKRLNDTKNQRNVYDENHNTSNYSKVLLNNENKCHTLNIDNVDILYKIGKENKNILREKKKKKNNSLYLYEKNNKRKIMHHIRCINGFLKTLTKIVINTQKIFEDFFINKMFEICSSFLIYLHSLFTVYKMTSKRIPEKPSEQVDKIVLPLISFKSFYKDIIADIIIEDIITKIVDKISEYYLNEIKNVIDAKICEQNKRILKFNLIETFLKKDDIPFEEKIQQQIYLDVCYYEKLCDENFMINKNTNIHMRALLNHCKMENRKIKG</sequence>
<dbReference type="AlphaFoldDB" id="A0A024UXR9"/>
<feature type="region of interest" description="Disordered" evidence="2">
    <location>
        <begin position="669"/>
        <end position="711"/>
    </location>
</feature>
<proteinExistence type="predicted"/>
<dbReference type="GO" id="GO:0006891">
    <property type="term" value="P:intra-Golgi vesicle-mediated transport"/>
    <property type="evidence" value="ECO:0007669"/>
    <property type="project" value="TreeGrafter"/>
</dbReference>
<gene>
    <name evidence="4" type="ORF">PFFVO_05680</name>
</gene>
<dbReference type="OrthoDB" id="332281at2759"/>
<dbReference type="InterPro" id="IPR024603">
    <property type="entry name" value="COG_complex_COG2_C"/>
</dbReference>
<protein>
    <recommendedName>
        <fullName evidence="3">COG complex component COG2 C-terminal domain-containing protein</fullName>
    </recommendedName>
</protein>
<dbReference type="GO" id="GO:0007030">
    <property type="term" value="P:Golgi organization"/>
    <property type="evidence" value="ECO:0007669"/>
    <property type="project" value="InterPro"/>
</dbReference>
<dbReference type="EMBL" id="KI925184">
    <property type="protein sequence ID" value="ETW15386.1"/>
    <property type="molecule type" value="Genomic_DNA"/>
</dbReference>
<evidence type="ECO:0000256" key="2">
    <source>
        <dbReference type="SAM" id="MobiDB-lite"/>
    </source>
</evidence>
<evidence type="ECO:0000313" key="4">
    <source>
        <dbReference type="EMBL" id="ETW15386.1"/>
    </source>
</evidence>
<dbReference type="InterPro" id="IPR009316">
    <property type="entry name" value="COG2"/>
</dbReference>
<dbReference type="GO" id="GO:0016020">
    <property type="term" value="C:membrane"/>
    <property type="evidence" value="ECO:0007669"/>
    <property type="project" value="InterPro"/>
</dbReference>
<dbReference type="GO" id="GO:0015031">
    <property type="term" value="P:protein transport"/>
    <property type="evidence" value="ECO:0007669"/>
    <property type="project" value="InterPro"/>
</dbReference>
<dbReference type="Pfam" id="PF12022">
    <property type="entry name" value="COG2_C"/>
    <property type="match status" value="1"/>
</dbReference>
<dbReference type="PANTHER" id="PTHR12961">
    <property type="entry name" value="CONSERVED OLIGOMERIC GOLGI COMPLEX COMPONENT 2"/>
    <property type="match status" value="1"/>
</dbReference>
<feature type="compositionally biased region" description="Low complexity" evidence="2">
    <location>
        <begin position="675"/>
        <end position="692"/>
    </location>
</feature>
<evidence type="ECO:0000256" key="1">
    <source>
        <dbReference type="SAM" id="Coils"/>
    </source>
</evidence>
<evidence type="ECO:0000259" key="3">
    <source>
        <dbReference type="Pfam" id="PF12022"/>
    </source>
</evidence>
<accession>A0A024UXR9</accession>
<reference evidence="4 5" key="2">
    <citation type="submission" date="2013-02" db="EMBL/GenBank/DDBJ databases">
        <title>The Genome Sequence of Plasmodium falciparum Vietnam Oak-Knoll (FVO).</title>
        <authorList>
            <consortium name="The Broad Institute Genome Sequencing Platform"/>
            <consortium name="The Broad Institute Genome Sequencing Center for Infectious Disease"/>
            <person name="Neafsey D."/>
            <person name="Cheeseman I."/>
            <person name="Volkman S."/>
            <person name="Adams J."/>
            <person name="Walker B."/>
            <person name="Young S.K."/>
            <person name="Zeng Q."/>
            <person name="Gargeya S."/>
            <person name="Fitzgerald M."/>
            <person name="Haas B."/>
            <person name="Abouelleil A."/>
            <person name="Alvarado L."/>
            <person name="Arachchi H.M."/>
            <person name="Berlin A.M."/>
            <person name="Chapman S.B."/>
            <person name="Dewar J."/>
            <person name="Goldberg J."/>
            <person name="Griggs A."/>
            <person name="Gujja S."/>
            <person name="Hansen M."/>
            <person name="Howarth C."/>
            <person name="Imamovic A."/>
            <person name="Larimer J."/>
            <person name="McCowan C."/>
            <person name="Murphy C."/>
            <person name="Neiman D."/>
            <person name="Pearson M."/>
            <person name="Priest M."/>
            <person name="Roberts A."/>
            <person name="Saif S."/>
            <person name="Shea T."/>
            <person name="Sisk P."/>
            <person name="Sykes S."/>
            <person name="Wortman J."/>
            <person name="Nusbaum C."/>
            <person name="Birren B."/>
        </authorList>
    </citation>
    <scope>NUCLEOTIDE SEQUENCE [LARGE SCALE GENOMIC DNA]</scope>
    <source>
        <strain evidence="5">Vietnam Oak-Knoll (FVO)</strain>
    </source>
</reference>
<organism evidence="4 5">
    <name type="scientific">Plasmodium falciparum Vietnam Oak-Knoll</name>
    <name type="common">FVO</name>
    <dbReference type="NCBI Taxonomy" id="1036723"/>
    <lineage>
        <taxon>Eukaryota</taxon>
        <taxon>Sar</taxon>
        <taxon>Alveolata</taxon>
        <taxon>Apicomplexa</taxon>
        <taxon>Aconoidasida</taxon>
        <taxon>Haemosporida</taxon>
        <taxon>Plasmodiidae</taxon>
        <taxon>Plasmodium</taxon>
        <taxon>Plasmodium (Laverania)</taxon>
    </lineage>
</organism>
<keyword evidence="1" id="KW-0175">Coiled coil</keyword>
<feature type="domain" description="COG complex component COG2 C-terminal" evidence="3">
    <location>
        <begin position="789"/>
        <end position="948"/>
    </location>
</feature>
<name>A0A024UXR9_PLAFA</name>